<protein>
    <submittedName>
        <fullName evidence="3">Terminase large subunit</fullName>
    </submittedName>
</protein>
<dbReference type="EMBL" id="VRYY01000077">
    <property type="protein sequence ID" value="MBG3876127.1"/>
    <property type="molecule type" value="Genomic_DNA"/>
</dbReference>
<dbReference type="Proteomes" id="UP001194469">
    <property type="component" value="Unassembled WGS sequence"/>
</dbReference>
<dbReference type="InterPro" id="IPR027417">
    <property type="entry name" value="P-loop_NTPase"/>
</dbReference>
<dbReference type="Gene3D" id="3.40.50.300">
    <property type="entry name" value="P-loop containing nucleotide triphosphate hydrolases"/>
    <property type="match status" value="1"/>
</dbReference>
<dbReference type="PANTHER" id="PTHR41287">
    <property type="match status" value="1"/>
</dbReference>
<dbReference type="InterPro" id="IPR046461">
    <property type="entry name" value="TerL_ATPase"/>
</dbReference>
<proteinExistence type="predicted"/>
<feature type="domain" description="Terminase large subunit-like endonuclease" evidence="2">
    <location>
        <begin position="277"/>
        <end position="552"/>
    </location>
</feature>
<sequence length="565" mass="62631">MGRQRAKSYAERVHAYAHAVVAGKAIAGRRVVLACKRHLSDLAAVEGGGSPYAFSAEKANRVCAFAENMVHVKGKWAGQRVRLEEWQVFLLGCLFGWVREDGLRRFRELYAEIPRKNGKSMLGAIIGNYLLVADSEPGAEVYSGATTLDQALEVFRPAWMMTLRNHAYREHFGIDLGGTEKNPGTIYQLASASRFEAVVGKPGDGASPHGALVDEFHEHKTPDLYDTMKTGMGARTQPLLVVITTAGVDTSAPCYEHRDRLAKELEAGALDPTVLVIMFGVDESDDWKDFAVWRKANPNFGVSLHEDYLRDRYREAMTSPARRNIILCKHLNKWMNAGQAWTDMVKWAECAAPGMRIEDFAGRRAWLGLDLASRTDVASLLAVVEDGELLRVFARHYLPSDTVEKPQNAHYRTFRDVGALTVSDGARTDFGQIEDDMRAWADLLDVQAIGYDPREATFLMDRVARWAAFDIVEVTQGPGNLSEPMKELEARIAACTIRHADDPVLTWMMGNVVLKQARGGGPVKYFYPTKERESSKIDGAVALIMAVGRALAAPAEGPEIFAEVW</sequence>
<evidence type="ECO:0000313" key="3">
    <source>
        <dbReference type="EMBL" id="MBG3876127.1"/>
    </source>
</evidence>
<accession>A0ABS0J131</accession>
<dbReference type="Pfam" id="PF20441">
    <property type="entry name" value="TerL_nuclease"/>
    <property type="match status" value="1"/>
</dbReference>
<comment type="caution">
    <text evidence="3">The sequence shown here is derived from an EMBL/GenBank/DDBJ whole genome shotgun (WGS) entry which is preliminary data.</text>
</comment>
<dbReference type="RefSeq" id="WP_196608322.1">
    <property type="nucleotide sequence ID" value="NZ_VRYY01000077.1"/>
</dbReference>
<name>A0ABS0J131_9BACT</name>
<keyword evidence="4" id="KW-1185">Reference proteome</keyword>
<feature type="domain" description="Terminase large subunit-like ATPase" evidence="1">
    <location>
        <begin position="85"/>
        <end position="259"/>
    </location>
</feature>
<organism evidence="3 4">
    <name type="scientific">Nitratidesulfovibrio oxamicus</name>
    <dbReference type="NCBI Taxonomy" id="32016"/>
    <lineage>
        <taxon>Bacteria</taxon>
        <taxon>Pseudomonadati</taxon>
        <taxon>Thermodesulfobacteriota</taxon>
        <taxon>Desulfovibrionia</taxon>
        <taxon>Desulfovibrionales</taxon>
        <taxon>Desulfovibrionaceae</taxon>
        <taxon>Nitratidesulfovibrio</taxon>
    </lineage>
</organism>
<dbReference type="PANTHER" id="PTHR41287:SF1">
    <property type="entry name" value="PROTEIN YMFN"/>
    <property type="match status" value="1"/>
</dbReference>
<evidence type="ECO:0000313" key="4">
    <source>
        <dbReference type="Proteomes" id="UP001194469"/>
    </source>
</evidence>
<evidence type="ECO:0000259" key="2">
    <source>
        <dbReference type="Pfam" id="PF20441"/>
    </source>
</evidence>
<gene>
    <name evidence="3" type="ORF">FVW20_03560</name>
</gene>
<dbReference type="Pfam" id="PF03354">
    <property type="entry name" value="TerL_ATPase"/>
    <property type="match status" value="1"/>
</dbReference>
<dbReference type="InterPro" id="IPR005021">
    <property type="entry name" value="Terminase_largesu-like"/>
</dbReference>
<evidence type="ECO:0000259" key="1">
    <source>
        <dbReference type="Pfam" id="PF03354"/>
    </source>
</evidence>
<reference evidence="3 4" key="1">
    <citation type="submission" date="2019-08" db="EMBL/GenBank/DDBJ databases">
        <authorList>
            <person name="Luo N."/>
        </authorList>
    </citation>
    <scope>NUCLEOTIDE SEQUENCE [LARGE SCALE GENOMIC DNA]</scope>
    <source>
        <strain evidence="3 4">NCIMB 9442</strain>
    </source>
</reference>
<dbReference type="InterPro" id="IPR046462">
    <property type="entry name" value="TerL_nuclease"/>
</dbReference>